<dbReference type="AlphaFoldDB" id="A0A7I8JBM4"/>
<organism evidence="2">
    <name type="scientific">Spirodela intermedia</name>
    <name type="common">Intermediate duckweed</name>
    <dbReference type="NCBI Taxonomy" id="51605"/>
    <lineage>
        <taxon>Eukaryota</taxon>
        <taxon>Viridiplantae</taxon>
        <taxon>Streptophyta</taxon>
        <taxon>Embryophyta</taxon>
        <taxon>Tracheophyta</taxon>
        <taxon>Spermatophyta</taxon>
        <taxon>Magnoliopsida</taxon>
        <taxon>Liliopsida</taxon>
        <taxon>Araceae</taxon>
        <taxon>Lemnoideae</taxon>
        <taxon>Spirodela</taxon>
    </lineage>
</organism>
<gene>
    <name evidence="2" type="ORF">SI7747_11014002</name>
</gene>
<evidence type="ECO:0000256" key="1">
    <source>
        <dbReference type="SAM" id="MobiDB-lite"/>
    </source>
</evidence>
<dbReference type="PANTHER" id="PTHR36064">
    <property type="entry name" value="EMBRYO DEFECTIVE 2735"/>
    <property type="match status" value="1"/>
</dbReference>
<protein>
    <submittedName>
        <fullName evidence="2">Uncharacterized protein</fullName>
    </submittedName>
</protein>
<proteinExistence type="predicted"/>
<dbReference type="EMBL" id="CACRZD030000011">
    <property type="protein sequence ID" value="CAA6667608.1"/>
    <property type="molecule type" value="Genomic_DNA"/>
</dbReference>
<name>A0A7I8JBM4_SPIIN</name>
<keyword evidence="3" id="KW-1185">Reference proteome</keyword>
<dbReference type="Proteomes" id="UP001189122">
    <property type="component" value="Unassembled WGS sequence"/>
</dbReference>
<dbReference type="EMBL" id="LR743598">
    <property type="protein sequence ID" value="CAA2628359.1"/>
    <property type="molecule type" value="Genomic_DNA"/>
</dbReference>
<evidence type="ECO:0000313" key="3">
    <source>
        <dbReference type="Proteomes" id="UP001189122"/>
    </source>
</evidence>
<feature type="region of interest" description="Disordered" evidence="1">
    <location>
        <begin position="70"/>
        <end position="113"/>
    </location>
</feature>
<sequence>MKLRVVGRKLYDYVRYDLKEIAFPSSLPDPPHIRKRKKLTWKERYYVLREASRLYAASWVRDIGPDLRPNDYKRKVGDGERKPGEEKGTTTGGGETSTLEDLGEQLGGGGKGRMETLRPALQRLYMMRASAYKDALKSFIKGYQEGVQQVREKRADTGPRSRARLPEVNGVAVLRRLAAPGNPWTCLQAISWGSRKACNVGV</sequence>
<reference evidence="2 3" key="1">
    <citation type="submission" date="2019-12" db="EMBL/GenBank/DDBJ databases">
        <authorList>
            <person name="Scholz U."/>
            <person name="Mascher M."/>
            <person name="Fiebig A."/>
        </authorList>
    </citation>
    <scope>NUCLEOTIDE SEQUENCE</scope>
</reference>
<accession>A0A7I8JBM4</accession>
<evidence type="ECO:0000313" key="2">
    <source>
        <dbReference type="EMBL" id="CAA2628359.1"/>
    </source>
</evidence>
<feature type="compositionally biased region" description="Basic and acidic residues" evidence="1">
    <location>
        <begin position="70"/>
        <end position="88"/>
    </location>
</feature>